<dbReference type="Gene3D" id="2.60.120.260">
    <property type="entry name" value="Galactose-binding domain-like"/>
    <property type="match status" value="1"/>
</dbReference>
<dbReference type="EC" id="3.2.1.23" evidence="3"/>
<evidence type="ECO:0000256" key="5">
    <source>
        <dbReference type="ARBA" id="ARBA00022801"/>
    </source>
</evidence>
<evidence type="ECO:0000256" key="1">
    <source>
        <dbReference type="ARBA" id="ARBA00001412"/>
    </source>
</evidence>
<dbReference type="Gene3D" id="2.60.40.10">
    <property type="entry name" value="Immunoglobulins"/>
    <property type="match status" value="2"/>
</dbReference>
<evidence type="ECO:0000256" key="4">
    <source>
        <dbReference type="ARBA" id="ARBA00013303"/>
    </source>
</evidence>
<name>A0ABP7ASN5_9ACTN</name>
<dbReference type="Gene3D" id="3.20.20.80">
    <property type="entry name" value="Glycosidases"/>
    <property type="match status" value="1"/>
</dbReference>
<evidence type="ECO:0000313" key="10">
    <source>
        <dbReference type="EMBL" id="GAA3639223.1"/>
    </source>
</evidence>
<dbReference type="RefSeq" id="WP_269327780.1">
    <property type="nucleotide sequence ID" value="NZ_BAAAZO010000013.1"/>
</dbReference>
<evidence type="ECO:0000313" key="11">
    <source>
        <dbReference type="Proteomes" id="UP001501074"/>
    </source>
</evidence>
<dbReference type="InterPro" id="IPR013783">
    <property type="entry name" value="Ig-like_fold"/>
</dbReference>
<dbReference type="SUPFAM" id="SSF49303">
    <property type="entry name" value="beta-Galactosidase/glucuronidase domain"/>
    <property type="match status" value="2"/>
</dbReference>
<dbReference type="InterPro" id="IPR050347">
    <property type="entry name" value="Bact_Beta-galactosidase"/>
</dbReference>
<dbReference type="InterPro" id="IPR006101">
    <property type="entry name" value="Glyco_hydro_2"/>
</dbReference>
<evidence type="ECO:0000256" key="2">
    <source>
        <dbReference type="ARBA" id="ARBA00007401"/>
    </source>
</evidence>
<dbReference type="InterPro" id="IPR006103">
    <property type="entry name" value="Glyco_hydro_2_cat"/>
</dbReference>
<accession>A0ABP7ASN5</accession>
<proteinExistence type="inferred from homology"/>
<organism evidence="10 11">
    <name type="scientific">Kineosporia mesophila</name>
    <dbReference type="NCBI Taxonomy" id="566012"/>
    <lineage>
        <taxon>Bacteria</taxon>
        <taxon>Bacillati</taxon>
        <taxon>Actinomycetota</taxon>
        <taxon>Actinomycetes</taxon>
        <taxon>Kineosporiales</taxon>
        <taxon>Kineosporiaceae</taxon>
        <taxon>Kineosporia</taxon>
    </lineage>
</organism>
<evidence type="ECO:0000259" key="9">
    <source>
        <dbReference type="SMART" id="SM01038"/>
    </source>
</evidence>
<dbReference type="Pfam" id="PF02929">
    <property type="entry name" value="Bgal_small_N"/>
    <property type="match status" value="1"/>
</dbReference>
<dbReference type="SUPFAM" id="SSF51445">
    <property type="entry name" value="(Trans)glycosidases"/>
    <property type="match status" value="1"/>
</dbReference>
<dbReference type="InterPro" id="IPR008979">
    <property type="entry name" value="Galactose-bd-like_sf"/>
</dbReference>
<dbReference type="Gene3D" id="2.70.98.10">
    <property type="match status" value="1"/>
</dbReference>
<dbReference type="InterPro" id="IPR036156">
    <property type="entry name" value="Beta-gal/glucu_dom_sf"/>
</dbReference>
<dbReference type="InterPro" id="IPR011013">
    <property type="entry name" value="Gal_mutarotase_sf_dom"/>
</dbReference>
<dbReference type="Pfam" id="PF02837">
    <property type="entry name" value="Glyco_hydro_2_N"/>
    <property type="match status" value="1"/>
</dbReference>
<dbReference type="SUPFAM" id="SSF74650">
    <property type="entry name" value="Galactose mutarotase-like"/>
    <property type="match status" value="1"/>
</dbReference>
<dbReference type="Pfam" id="PF16353">
    <property type="entry name" value="LacZ_4"/>
    <property type="match status" value="1"/>
</dbReference>
<keyword evidence="6" id="KW-0326">Glycosidase</keyword>
<dbReference type="PROSITE" id="PS00719">
    <property type="entry name" value="GLYCOSYL_HYDROL_F2_1"/>
    <property type="match status" value="1"/>
</dbReference>
<evidence type="ECO:0000256" key="3">
    <source>
        <dbReference type="ARBA" id="ARBA00012756"/>
    </source>
</evidence>
<dbReference type="GO" id="GO:0016787">
    <property type="term" value="F:hydrolase activity"/>
    <property type="evidence" value="ECO:0007669"/>
    <property type="project" value="UniProtKB-KW"/>
</dbReference>
<evidence type="ECO:0000256" key="8">
    <source>
        <dbReference type="SAM" id="MobiDB-lite"/>
    </source>
</evidence>
<dbReference type="InterPro" id="IPR006104">
    <property type="entry name" value="Glyco_hydro_2_N"/>
</dbReference>
<comment type="catalytic activity">
    <reaction evidence="1">
        <text>Hydrolysis of terminal non-reducing beta-D-galactose residues in beta-D-galactosides.</text>
        <dbReference type="EC" id="3.2.1.23"/>
    </reaction>
</comment>
<dbReference type="PANTHER" id="PTHR46323">
    <property type="entry name" value="BETA-GALACTOSIDASE"/>
    <property type="match status" value="1"/>
</dbReference>
<dbReference type="Pfam" id="PF02836">
    <property type="entry name" value="Glyco_hydro_2_C"/>
    <property type="match status" value="1"/>
</dbReference>
<feature type="region of interest" description="Disordered" evidence="8">
    <location>
        <begin position="1"/>
        <end position="26"/>
    </location>
</feature>
<evidence type="ECO:0000256" key="6">
    <source>
        <dbReference type="ARBA" id="ARBA00023295"/>
    </source>
</evidence>
<dbReference type="SUPFAM" id="SSF49785">
    <property type="entry name" value="Galactose-binding domain-like"/>
    <property type="match status" value="1"/>
</dbReference>
<keyword evidence="11" id="KW-1185">Reference proteome</keyword>
<dbReference type="PROSITE" id="PS00608">
    <property type="entry name" value="GLYCOSYL_HYDROL_F2_2"/>
    <property type="match status" value="1"/>
</dbReference>
<protein>
    <recommendedName>
        <fullName evidence="4">Beta-galactosidase</fullName>
        <ecNumber evidence="3">3.2.1.23</ecNumber>
    </recommendedName>
    <alternativeName>
        <fullName evidence="7">Lactase</fullName>
    </alternativeName>
</protein>
<dbReference type="EMBL" id="BAAAZO010000013">
    <property type="protein sequence ID" value="GAA3639223.1"/>
    <property type="molecule type" value="Genomic_DNA"/>
</dbReference>
<dbReference type="InterPro" id="IPR017853">
    <property type="entry name" value="GH"/>
</dbReference>
<sequence>MNIARKGPGTGARSPRARLQSSAPRQSLNGTWRFRWSRGLAVAPADAWNQPEQPDSGVPGDDWTDITVPAHWVFEGHGRPAYTNTRFPFAIDPPNPPDENPIGDYRLVFDASPQFRSGAVLRFDGIESAAEVWLNGELLGETRGSRLTHEFDVTGKLNATGNLLAVRVAQFSDASYLEDQDMWWLPGIFRDVDLVATPADGIWDAFAVTDYEAADGTGTIDLFIDVAGAAGADVRLSIPELDIDLDASSGGVIGVGEVEPWSAENPRLYTATLTAPGETVTLQLGFRRIEVKDSVLLVNGTPIQFHGVNRHEHDPERGRVMSPELMKRDLLLMKQHNVNAVRTSHYPPHPDFLTLTDELGLYVILECDLETHGFEEIGWKQNPSADPGWRSAYVDRMQRTVHRDKNHASIVMWSLGNEAGTGTDLEAMAAWTRGFDPSRLIHYEGDWSSTYVDVYSRMYASHREVRQIGEEVLVPAPFDATAAQVHRRSLPFIQCEYAHAMGNGPGGLQEYEELFDAYPRLAGGFIWEWIEHGLAVTGPDGRRGYAYGGDFGEDVHDSNFVIDGLVSADREVRPGLVALAHWYSPVRIEVLDASVRITNRYAFADLSGLRFVWSADAQSGDLKVGDVPAGQSAEVPLPDLDLPEILTVEALLASDTAWAQAGHPVGRGQRLWLNPAEAPADLHAPAPEAFDPVTLRLRSLGGLTLDGPQVGVWRAPTDNDRYPGWDERDLPPYAERWHAAGLDRARTRVVSSSWDEDALRVATRTTPAGRDFSVDADLVWRRVSATALTLDVTLTPFGAWPVEWARLGLDFVLEGAPVGLDWQGQGPGPSYPDLAAGTFWGSHSVEADGLYTPHVKPQESGARAGVREALIRTSGGALKVTVLSAEGVAVTVSPWSRDTLAATAHHHELEADGRTHLSLDVFQSGVGTATCGPGVLPRYRLTPRPGRVTLLLAAGE</sequence>
<dbReference type="InterPro" id="IPR023230">
    <property type="entry name" value="Glyco_hydro_2_CS"/>
</dbReference>
<feature type="domain" description="Beta galactosidase small chain/" evidence="9">
    <location>
        <begin position="681"/>
        <end position="953"/>
    </location>
</feature>
<gene>
    <name evidence="10" type="ORF">GCM10022223_67830</name>
</gene>
<evidence type="ECO:0000256" key="7">
    <source>
        <dbReference type="ARBA" id="ARBA00032230"/>
    </source>
</evidence>
<dbReference type="Proteomes" id="UP001501074">
    <property type="component" value="Unassembled WGS sequence"/>
</dbReference>
<dbReference type="InterPro" id="IPR023232">
    <property type="entry name" value="Glyco_hydro_2_AS"/>
</dbReference>
<reference evidence="11" key="1">
    <citation type="journal article" date="2019" name="Int. J. Syst. Evol. Microbiol.">
        <title>The Global Catalogue of Microorganisms (GCM) 10K type strain sequencing project: providing services to taxonomists for standard genome sequencing and annotation.</title>
        <authorList>
            <consortium name="The Broad Institute Genomics Platform"/>
            <consortium name="The Broad Institute Genome Sequencing Center for Infectious Disease"/>
            <person name="Wu L."/>
            <person name="Ma J."/>
        </authorList>
    </citation>
    <scope>NUCLEOTIDE SEQUENCE [LARGE SCALE GENOMIC DNA]</scope>
    <source>
        <strain evidence="11">JCM 16902</strain>
    </source>
</reference>
<dbReference type="PRINTS" id="PR00132">
    <property type="entry name" value="GLHYDRLASE2"/>
</dbReference>
<comment type="caution">
    <text evidence="10">The sequence shown here is derived from an EMBL/GenBank/DDBJ whole genome shotgun (WGS) entry which is preliminary data.</text>
</comment>
<dbReference type="InterPro" id="IPR004199">
    <property type="entry name" value="B-gal_small/dom_5"/>
</dbReference>
<comment type="similarity">
    <text evidence="2">Belongs to the glycosyl hydrolase 2 family.</text>
</comment>
<dbReference type="InterPro" id="IPR014718">
    <property type="entry name" value="GH-type_carb-bd"/>
</dbReference>
<dbReference type="InterPro" id="IPR032312">
    <property type="entry name" value="LacZ_4"/>
</dbReference>
<dbReference type="SMART" id="SM01038">
    <property type="entry name" value="Bgal_small_N"/>
    <property type="match status" value="1"/>
</dbReference>
<dbReference type="PANTHER" id="PTHR46323:SF2">
    <property type="entry name" value="BETA-GALACTOSIDASE"/>
    <property type="match status" value="1"/>
</dbReference>
<keyword evidence="5 10" id="KW-0378">Hydrolase</keyword>